<evidence type="ECO:0000313" key="3">
    <source>
        <dbReference type="Proteomes" id="UP000615613"/>
    </source>
</evidence>
<dbReference type="PANTHER" id="PTHR36922:SF1">
    <property type="entry name" value="DUF1993 DOMAIN-CONTAINING PROTEIN"/>
    <property type="match status" value="1"/>
</dbReference>
<sequence>MLTYAATIPCFSQMLKTLKGLLAKGNEHASTLGYNPQNLLDSRLAPDMHHLAAQIRYSCTQAWDAVDRLSGHPVSALETPASMDEAVALIDKTLQVLAGADRELIERRAEDLIVIKLPGDITFEMTGDEYAVNWATPQFYFHLMTAYSILRQNGVPLGKADYVPHMFAYLRKG</sequence>
<evidence type="ECO:0000313" key="2">
    <source>
        <dbReference type="EMBL" id="QXH81496.1"/>
    </source>
</evidence>
<proteinExistence type="predicted"/>
<reference evidence="1" key="1">
    <citation type="journal article" date="2020" name="Microorganisms">
        <title>Reliable Identification of Environmental Pseudomonas Isolates Using the rpoD Gene.</title>
        <authorList>
            <consortium name="The Broad Institute Genome Sequencing Platform"/>
            <person name="Girard L."/>
            <person name="Lood C."/>
            <person name="Rokni-Zadeh H."/>
            <person name="van Noort V."/>
            <person name="Lavigne R."/>
            <person name="De Mot R."/>
        </authorList>
    </citation>
    <scope>NUCLEOTIDE SEQUENCE [LARGE SCALE GENOMIC DNA]</scope>
    <source>
        <strain evidence="1">SWRI145</strain>
    </source>
</reference>
<reference evidence="2" key="2">
    <citation type="submission" date="2021-06" db="EMBL/GenBank/DDBJ databases">
        <title>Updating the genus Pseudomonas: Description of 43 new species and partition of the Pseudomonas putida group.</title>
        <authorList>
            <person name="Girard L."/>
            <person name="Lood C."/>
            <person name="Vandamme P."/>
            <person name="Rokni-Zadeh H."/>
            <person name="van Noort V."/>
            <person name="Hofte M."/>
            <person name="Lavigne R."/>
            <person name="De Mot R."/>
        </authorList>
    </citation>
    <scope>NUCLEOTIDE SEQUENCE</scope>
    <source>
        <strain evidence="2">SWRI145</strain>
    </source>
</reference>
<dbReference type="Gene3D" id="1.20.120.450">
    <property type="entry name" value="dinb family like domain"/>
    <property type="match status" value="1"/>
</dbReference>
<dbReference type="RefSeq" id="WP_065890930.1">
    <property type="nucleotide sequence ID" value="NZ_CP077084.1"/>
</dbReference>
<dbReference type="SUPFAM" id="SSF109854">
    <property type="entry name" value="DinB/YfiT-like putative metalloenzymes"/>
    <property type="match status" value="1"/>
</dbReference>
<dbReference type="EMBL" id="JABWQF010000023">
    <property type="protein sequence ID" value="MBC3296067.1"/>
    <property type="molecule type" value="Genomic_DNA"/>
</dbReference>
<dbReference type="InterPro" id="IPR018531">
    <property type="entry name" value="DUF1993"/>
</dbReference>
<dbReference type="PANTHER" id="PTHR36922">
    <property type="entry name" value="BLL2446 PROTEIN"/>
    <property type="match status" value="1"/>
</dbReference>
<dbReference type="Proteomes" id="UP000615613">
    <property type="component" value="Chromosome"/>
</dbReference>
<name>A0A8H9YY75_9PSED</name>
<organism evidence="1">
    <name type="scientific">Pseudomonas tritici</name>
    <dbReference type="NCBI Taxonomy" id="2745518"/>
    <lineage>
        <taxon>Bacteria</taxon>
        <taxon>Pseudomonadati</taxon>
        <taxon>Pseudomonadota</taxon>
        <taxon>Gammaproteobacteria</taxon>
        <taxon>Pseudomonadales</taxon>
        <taxon>Pseudomonadaceae</taxon>
        <taxon>Pseudomonas</taxon>
    </lineage>
</organism>
<gene>
    <name evidence="2" type="ORF">HU722_0015850</name>
    <name evidence="1" type="ORF">HU722_31520</name>
</gene>
<keyword evidence="3" id="KW-1185">Reference proteome</keyword>
<dbReference type="KEGG" id="ptrt:HU722_0015850"/>
<evidence type="ECO:0000313" key="1">
    <source>
        <dbReference type="EMBL" id="MBC3296067.1"/>
    </source>
</evidence>
<accession>A0A8H9YY75</accession>
<protein>
    <submittedName>
        <fullName evidence="1">DUF1993 domain-containing protein</fullName>
    </submittedName>
</protein>
<dbReference type="EMBL" id="CP077084">
    <property type="protein sequence ID" value="QXH81496.1"/>
    <property type="molecule type" value="Genomic_DNA"/>
</dbReference>
<dbReference type="Pfam" id="PF09351">
    <property type="entry name" value="DUF1993"/>
    <property type="match status" value="1"/>
</dbReference>
<dbReference type="InterPro" id="IPR034660">
    <property type="entry name" value="DinB/YfiT-like"/>
</dbReference>
<dbReference type="AlphaFoldDB" id="A0A8H9YY75"/>